<reference evidence="5" key="2">
    <citation type="journal article" date="2023" name="BMC Genomics">
        <title>Pest status, molecular evolution, and epigenetic factors derived from the genome assembly of Frankliniella fusca, a thysanopteran phytovirus vector.</title>
        <authorList>
            <person name="Catto M.A."/>
            <person name="Labadie P.E."/>
            <person name="Jacobson A.L."/>
            <person name="Kennedy G.G."/>
            <person name="Srinivasan R."/>
            <person name="Hunt B.G."/>
        </authorList>
    </citation>
    <scope>NUCLEOTIDE SEQUENCE</scope>
    <source>
        <strain evidence="5">PL_HMW_Pooled</strain>
    </source>
</reference>
<evidence type="ECO:0000256" key="2">
    <source>
        <dbReference type="PROSITE-ProRule" id="PRU00447"/>
    </source>
</evidence>
<comment type="caution">
    <text evidence="5">The sequence shown here is derived from an EMBL/GenBank/DDBJ whole genome shotgun (WGS) entry which is preliminary data.</text>
</comment>
<evidence type="ECO:0000259" key="4">
    <source>
        <dbReference type="PROSITE" id="PS51135"/>
    </source>
</evidence>
<reference evidence="5" key="1">
    <citation type="submission" date="2021-07" db="EMBL/GenBank/DDBJ databases">
        <authorList>
            <person name="Catto M.A."/>
            <person name="Jacobson A."/>
            <person name="Kennedy G."/>
            <person name="Labadie P."/>
            <person name="Hunt B.G."/>
            <person name="Srinivasan R."/>
        </authorList>
    </citation>
    <scope>NUCLEOTIDE SEQUENCE</scope>
    <source>
        <strain evidence="5">PL_HMW_Pooled</strain>
        <tissue evidence="5">Head</tissue>
    </source>
</reference>
<gene>
    <name evidence="5" type="ORF">KUF71_012018</name>
</gene>
<dbReference type="EMBL" id="JAHWGI010001094">
    <property type="protein sequence ID" value="KAK3922561.1"/>
    <property type="molecule type" value="Genomic_DNA"/>
</dbReference>
<keyword evidence="1 2" id="KW-0053">Apoptosis</keyword>
<feature type="region of interest" description="Disordered" evidence="3">
    <location>
        <begin position="240"/>
        <end position="261"/>
    </location>
</feature>
<accession>A0AAE1HKY3</accession>
<name>A0AAE1HKY3_9NEOP</name>
<dbReference type="PROSITE" id="PS51135">
    <property type="entry name" value="CIDE_N"/>
    <property type="match status" value="1"/>
</dbReference>
<evidence type="ECO:0000256" key="3">
    <source>
        <dbReference type="SAM" id="MobiDB-lite"/>
    </source>
</evidence>
<dbReference type="InterPro" id="IPR003508">
    <property type="entry name" value="CIDE-N_dom"/>
</dbReference>
<organism evidence="5 6">
    <name type="scientific">Frankliniella fusca</name>
    <dbReference type="NCBI Taxonomy" id="407009"/>
    <lineage>
        <taxon>Eukaryota</taxon>
        <taxon>Metazoa</taxon>
        <taxon>Ecdysozoa</taxon>
        <taxon>Arthropoda</taxon>
        <taxon>Hexapoda</taxon>
        <taxon>Insecta</taxon>
        <taxon>Pterygota</taxon>
        <taxon>Neoptera</taxon>
        <taxon>Paraneoptera</taxon>
        <taxon>Thysanoptera</taxon>
        <taxon>Terebrantia</taxon>
        <taxon>Thripoidea</taxon>
        <taxon>Thripidae</taxon>
        <taxon>Frankliniella</taxon>
    </lineage>
</organism>
<dbReference type="AlphaFoldDB" id="A0AAE1HKY3"/>
<feature type="compositionally biased region" description="Low complexity" evidence="3">
    <location>
        <begin position="99"/>
        <end position="133"/>
    </location>
</feature>
<feature type="domain" description="CIDE-N" evidence="4">
    <location>
        <begin position="10"/>
        <end position="96"/>
    </location>
</feature>
<evidence type="ECO:0000313" key="5">
    <source>
        <dbReference type="EMBL" id="KAK3922561.1"/>
    </source>
</evidence>
<evidence type="ECO:0000256" key="1">
    <source>
        <dbReference type="ARBA" id="ARBA00022703"/>
    </source>
</evidence>
<dbReference type="Proteomes" id="UP001219518">
    <property type="component" value="Unassembled WGS sequence"/>
</dbReference>
<proteinExistence type="predicted"/>
<protein>
    <submittedName>
        <fullName evidence="5">Ribonuclease HII</fullName>
    </submittedName>
</protein>
<dbReference type="SUPFAM" id="SSF54277">
    <property type="entry name" value="CAD &amp; PB1 domains"/>
    <property type="match status" value="1"/>
</dbReference>
<sequence>MRPHIEERLEMPLFKVHGPDRAKKVFVCAGSLPECLDGCLKKLQLPGSADDYQLYDDSDGTLLDDSESLVTLSEFSVAQGHHLTLIVMHKSAMWRTRSETSSDSDSSSPSTPSSTRYLSSQSQSPPNAQPRASTNSLGNISIAGSVAVLKKALNSTHQMKFRNLTKARREATKLLVAQLKGKCLDGGLMRKVCERIQAQVPEAFLISIGTTSASCFHQFVKALYSAVNYANETDVTCQRPSRRRRRSTTVDNPDEPEDESVSSVLFNSMPLLFEETPIPTCNFPGPQFVSRHKWMCTRNVGSSPSMWMMLMNKKKFGLRYCSVLLGPKMIQVCEEMLLSRMISAAGF</sequence>
<dbReference type="Gene3D" id="3.10.20.10">
    <property type="match status" value="1"/>
</dbReference>
<keyword evidence="6" id="KW-1185">Reference proteome</keyword>
<dbReference type="GO" id="GO:0006915">
    <property type="term" value="P:apoptotic process"/>
    <property type="evidence" value="ECO:0007669"/>
    <property type="project" value="UniProtKB-UniRule"/>
</dbReference>
<evidence type="ECO:0000313" key="6">
    <source>
        <dbReference type="Proteomes" id="UP001219518"/>
    </source>
</evidence>
<feature type="region of interest" description="Disordered" evidence="3">
    <location>
        <begin position="97"/>
        <end position="136"/>
    </location>
</feature>